<name>A0A9P6XP93_9FUNG</name>
<dbReference type="EMBL" id="JAANIU010013819">
    <property type="protein sequence ID" value="KAG1529865.1"/>
    <property type="molecule type" value="Genomic_DNA"/>
</dbReference>
<dbReference type="AlphaFoldDB" id="A0A9P6XP93"/>
<reference evidence="1 2" key="1">
    <citation type="journal article" date="2020" name="Microb. Genom.">
        <title>Genetic diversity of clinical and environmental Mucorales isolates obtained from an investigation of mucormycosis cases among solid organ transplant recipients.</title>
        <authorList>
            <person name="Nguyen M.H."/>
            <person name="Kaul D."/>
            <person name="Muto C."/>
            <person name="Cheng S.J."/>
            <person name="Richter R.A."/>
            <person name="Bruno V.M."/>
            <person name="Liu G."/>
            <person name="Beyhan S."/>
            <person name="Sundermann A.J."/>
            <person name="Mounaud S."/>
            <person name="Pasculle A.W."/>
            <person name="Nierman W.C."/>
            <person name="Driscoll E."/>
            <person name="Cumbie R."/>
            <person name="Clancy C.J."/>
            <person name="Dupont C.L."/>
        </authorList>
    </citation>
    <scope>NUCLEOTIDE SEQUENCE [LARGE SCALE GENOMIC DNA]</scope>
    <source>
        <strain evidence="1 2">GL24</strain>
    </source>
</reference>
<protein>
    <submittedName>
        <fullName evidence="1">Uncharacterized protein</fullName>
    </submittedName>
</protein>
<evidence type="ECO:0000313" key="1">
    <source>
        <dbReference type="EMBL" id="KAG1529865.1"/>
    </source>
</evidence>
<accession>A0A9P6XP93</accession>
<organism evidence="1 2">
    <name type="scientific">Rhizopus delemar</name>
    <dbReference type="NCBI Taxonomy" id="936053"/>
    <lineage>
        <taxon>Eukaryota</taxon>
        <taxon>Fungi</taxon>
        <taxon>Fungi incertae sedis</taxon>
        <taxon>Mucoromycota</taxon>
        <taxon>Mucoromycotina</taxon>
        <taxon>Mucoromycetes</taxon>
        <taxon>Mucorales</taxon>
        <taxon>Mucorineae</taxon>
        <taxon>Rhizopodaceae</taxon>
        <taxon>Rhizopus</taxon>
    </lineage>
</organism>
<gene>
    <name evidence="1" type="ORF">G6F50_017707</name>
</gene>
<proteinExistence type="predicted"/>
<dbReference type="Proteomes" id="UP000740926">
    <property type="component" value="Unassembled WGS sequence"/>
</dbReference>
<evidence type="ECO:0000313" key="2">
    <source>
        <dbReference type="Proteomes" id="UP000740926"/>
    </source>
</evidence>
<keyword evidence="2" id="KW-1185">Reference proteome</keyword>
<comment type="caution">
    <text evidence="1">The sequence shown here is derived from an EMBL/GenBank/DDBJ whole genome shotgun (WGS) entry which is preliminary data.</text>
</comment>
<sequence length="68" mass="7605">MDLAPAWGRSSHTVYSLFAVNRPLAPEHLEASIQALGLDEFDANELRLQGAREAGWQIDPNFLLEKRA</sequence>